<reference evidence="8 9" key="1">
    <citation type="submission" date="2019-03" db="EMBL/GenBank/DDBJ databases">
        <title>Diversity of the mouse oral microbiome.</title>
        <authorList>
            <person name="Joseph S."/>
            <person name="Aduse-Opoku J."/>
            <person name="Curtis M."/>
            <person name="Wade W."/>
            <person name="Hashim A."/>
        </authorList>
    </citation>
    <scope>NUCLEOTIDE SEQUENCE [LARGE SCALE GENOMIC DNA]</scope>
    <source>
        <strain evidence="8 9">P11</strain>
    </source>
</reference>
<comment type="catalytic activity">
    <reaction evidence="6">
        <text>acetate + ATP = acetyl phosphate + ADP</text>
        <dbReference type="Rhea" id="RHEA:11352"/>
        <dbReference type="ChEBI" id="CHEBI:22191"/>
        <dbReference type="ChEBI" id="CHEBI:30089"/>
        <dbReference type="ChEBI" id="CHEBI:30616"/>
        <dbReference type="ChEBI" id="CHEBI:456216"/>
        <dbReference type="EC" id="2.7.2.1"/>
    </reaction>
</comment>
<feature type="active site" description="Proton donor/acceptor" evidence="6">
    <location>
        <position position="148"/>
    </location>
</feature>
<comment type="subunit">
    <text evidence="6">Homodimer.</text>
</comment>
<comment type="subcellular location">
    <subcellularLocation>
        <location evidence="6">Cytoplasm</location>
    </subcellularLocation>
</comment>
<dbReference type="GO" id="GO:0005737">
    <property type="term" value="C:cytoplasm"/>
    <property type="evidence" value="ECO:0007669"/>
    <property type="project" value="UniProtKB-SubCell"/>
</dbReference>
<feature type="binding site" evidence="6">
    <location>
        <position position="14"/>
    </location>
    <ligand>
        <name>ATP</name>
        <dbReference type="ChEBI" id="CHEBI:30616"/>
    </ligand>
</feature>
<evidence type="ECO:0000313" key="9">
    <source>
        <dbReference type="Proteomes" id="UP000298285"/>
    </source>
</evidence>
<comment type="function">
    <text evidence="6">Catalyzes the formation of acetyl phosphate from acetate and ATP. Can also catalyze the reverse reaction.</text>
</comment>
<dbReference type="GO" id="GO:0005524">
    <property type="term" value="F:ATP binding"/>
    <property type="evidence" value="ECO:0007669"/>
    <property type="project" value="UniProtKB-KW"/>
</dbReference>
<evidence type="ECO:0000256" key="5">
    <source>
        <dbReference type="ARBA" id="ARBA00022840"/>
    </source>
</evidence>
<evidence type="ECO:0000256" key="7">
    <source>
        <dbReference type="RuleBase" id="RU003835"/>
    </source>
</evidence>
<dbReference type="PANTHER" id="PTHR21060:SF15">
    <property type="entry name" value="ACETATE KINASE-RELATED"/>
    <property type="match status" value="1"/>
</dbReference>
<evidence type="ECO:0000256" key="4">
    <source>
        <dbReference type="ARBA" id="ARBA00022777"/>
    </source>
</evidence>
<dbReference type="InterPro" id="IPR023865">
    <property type="entry name" value="Aliphatic_acid_kinase_CS"/>
</dbReference>
<dbReference type="GO" id="GO:0006083">
    <property type="term" value="P:acetate metabolic process"/>
    <property type="evidence" value="ECO:0007669"/>
    <property type="project" value="TreeGrafter"/>
</dbReference>
<proteinExistence type="inferred from homology"/>
<dbReference type="NCBIfam" id="TIGR00016">
    <property type="entry name" value="ackA"/>
    <property type="match status" value="1"/>
</dbReference>
<comment type="pathway">
    <text evidence="6">Metabolic intermediate biosynthesis; acetyl-CoA biosynthesis; acetyl-CoA from acetate: step 1/2.</text>
</comment>
<keyword evidence="6" id="KW-0963">Cytoplasm</keyword>
<feature type="binding site" evidence="6">
    <location>
        <position position="7"/>
    </location>
    <ligand>
        <name>Mg(2+)</name>
        <dbReference type="ChEBI" id="CHEBI:18420"/>
    </ligand>
</feature>
<feature type="binding site" evidence="6">
    <location>
        <begin position="208"/>
        <end position="212"/>
    </location>
    <ligand>
        <name>ATP</name>
        <dbReference type="ChEBI" id="CHEBI:30616"/>
    </ligand>
</feature>
<dbReference type="PROSITE" id="PS01076">
    <property type="entry name" value="ACETATE_KINASE_2"/>
    <property type="match status" value="1"/>
</dbReference>
<gene>
    <name evidence="6" type="primary">ackA</name>
    <name evidence="8" type="ORF">E4T88_15205</name>
</gene>
<dbReference type="RefSeq" id="WP_135106929.1">
    <property type="nucleotide sequence ID" value="NZ_JADGKW010000006.1"/>
</dbReference>
<keyword evidence="2 6" id="KW-0808">Transferase</keyword>
<dbReference type="EC" id="2.7.2.1" evidence="6"/>
<accession>A0A4Y9IIR3</accession>
<evidence type="ECO:0000256" key="1">
    <source>
        <dbReference type="ARBA" id="ARBA00008748"/>
    </source>
</evidence>
<dbReference type="EMBL" id="SPPK01000006">
    <property type="protein sequence ID" value="TFU87061.1"/>
    <property type="molecule type" value="Genomic_DNA"/>
</dbReference>
<keyword evidence="6" id="KW-0479">Metal-binding</keyword>
<dbReference type="GO" id="GO:0008776">
    <property type="term" value="F:acetate kinase activity"/>
    <property type="evidence" value="ECO:0007669"/>
    <property type="project" value="UniProtKB-UniRule"/>
</dbReference>
<dbReference type="AlphaFoldDB" id="A0A4Y9IIR3"/>
<dbReference type="GO" id="GO:0000287">
    <property type="term" value="F:magnesium ion binding"/>
    <property type="evidence" value="ECO:0007669"/>
    <property type="project" value="UniProtKB-UniRule"/>
</dbReference>
<dbReference type="PROSITE" id="PS01075">
    <property type="entry name" value="ACETATE_KINASE_1"/>
    <property type="match status" value="1"/>
</dbReference>
<feature type="site" description="Transition state stabilizer" evidence="6">
    <location>
        <position position="180"/>
    </location>
</feature>
<comment type="caution">
    <text evidence="8">The sequence shown here is derived from an EMBL/GenBank/DDBJ whole genome shotgun (WGS) entry which is preliminary data.</text>
</comment>
<dbReference type="GO" id="GO:0006085">
    <property type="term" value="P:acetyl-CoA biosynthetic process"/>
    <property type="evidence" value="ECO:0007669"/>
    <property type="project" value="UniProtKB-UniRule"/>
</dbReference>
<organism evidence="8 9">
    <name type="scientific">Dysgonomonas mossii</name>
    <dbReference type="NCBI Taxonomy" id="163665"/>
    <lineage>
        <taxon>Bacteria</taxon>
        <taxon>Pseudomonadati</taxon>
        <taxon>Bacteroidota</taxon>
        <taxon>Bacteroidia</taxon>
        <taxon>Bacteroidales</taxon>
        <taxon>Dysgonomonadaceae</taxon>
        <taxon>Dysgonomonas</taxon>
    </lineage>
</organism>
<protein>
    <recommendedName>
        <fullName evidence="6">Acetate kinase</fullName>
        <ecNumber evidence="6">2.7.2.1</ecNumber>
    </recommendedName>
    <alternativeName>
        <fullName evidence="6">Acetokinase</fullName>
    </alternativeName>
</protein>
<feature type="binding site" evidence="6">
    <location>
        <position position="91"/>
    </location>
    <ligand>
        <name>substrate</name>
    </ligand>
</feature>
<dbReference type="HAMAP" id="MF_00020">
    <property type="entry name" value="Acetate_kinase"/>
    <property type="match status" value="1"/>
</dbReference>
<dbReference type="PIRSF" id="PIRSF000722">
    <property type="entry name" value="Acetate_prop_kin"/>
    <property type="match status" value="1"/>
</dbReference>
<sequence length="399" mass="43297">MKILVLNCGSSSIKYKLFDMESKAVIAQGGVEKIGLKGSFLKFPLPNGDKVVLEGEILEHQAGIEYILGVLTSSKYGVLGSLDEIDAVGHRVVHGGEEFNSSVFITDEVIKKMEECIELAPLHNPPNLAGIYAVKELMGNIPQVGVFDTAYHQTMPARSYMYGLPYSLYEKYGIRRYGFHGTSHRYVSRKGCDLLGVPYEKQRIITAHIGNGGSLAAIYGGKSVDTSMGMTPVEGLLMGTRSGDVDAGIISFIMEKENIGTQAISTLVNKHSGLLGVSGVSSDMRELRAAMDEGNERAILAFDMFVHRIKKYVGAYAAVLGGVDILMFTGGIGENAIAVREQVCKDMEYMGIKLDVEKNAKIQGEEAVVSAPDSKVIVMVVPTDEEYMIASDTMEIVNK</sequence>
<dbReference type="InterPro" id="IPR000890">
    <property type="entry name" value="Aliphatic_acid_kin_short-chain"/>
</dbReference>
<comment type="cofactor">
    <cofactor evidence="6">
        <name>Mg(2+)</name>
        <dbReference type="ChEBI" id="CHEBI:18420"/>
    </cofactor>
    <cofactor evidence="6">
        <name>Mn(2+)</name>
        <dbReference type="ChEBI" id="CHEBI:29035"/>
    </cofactor>
    <text evidence="6">Mg(2+). Can also accept Mn(2+).</text>
</comment>
<comment type="similarity">
    <text evidence="1 6 7">Belongs to the acetokinase family.</text>
</comment>
<name>A0A4Y9IIR3_9BACT</name>
<keyword evidence="5 6" id="KW-0067">ATP-binding</keyword>
<dbReference type="UniPathway" id="UPA00340">
    <property type="reaction ID" value="UER00458"/>
</dbReference>
<dbReference type="CDD" id="cd24010">
    <property type="entry name" value="ASKHA_NBD_AcK_PK"/>
    <property type="match status" value="1"/>
</dbReference>
<evidence type="ECO:0000256" key="6">
    <source>
        <dbReference type="HAMAP-Rule" id="MF_00020"/>
    </source>
</evidence>
<dbReference type="SUPFAM" id="SSF53067">
    <property type="entry name" value="Actin-like ATPase domain"/>
    <property type="match status" value="2"/>
</dbReference>
<dbReference type="InterPro" id="IPR043129">
    <property type="entry name" value="ATPase_NBD"/>
</dbReference>
<dbReference type="InterPro" id="IPR004372">
    <property type="entry name" value="Ac/propionate_kinase"/>
</dbReference>
<keyword evidence="3 6" id="KW-0547">Nucleotide-binding</keyword>
<feature type="site" description="Transition state stabilizer" evidence="6">
    <location>
        <position position="241"/>
    </location>
</feature>
<dbReference type="OrthoDB" id="9802453at2"/>
<evidence type="ECO:0000256" key="2">
    <source>
        <dbReference type="ARBA" id="ARBA00022679"/>
    </source>
</evidence>
<keyword evidence="4 6" id="KW-0418">Kinase</keyword>
<dbReference type="Proteomes" id="UP000298285">
    <property type="component" value="Unassembled WGS sequence"/>
</dbReference>
<feature type="binding site" evidence="6">
    <location>
        <position position="385"/>
    </location>
    <ligand>
        <name>Mg(2+)</name>
        <dbReference type="ChEBI" id="CHEBI:18420"/>
    </ligand>
</feature>
<evidence type="ECO:0000256" key="3">
    <source>
        <dbReference type="ARBA" id="ARBA00022741"/>
    </source>
</evidence>
<feature type="binding site" evidence="6">
    <location>
        <begin position="283"/>
        <end position="285"/>
    </location>
    <ligand>
        <name>ATP</name>
        <dbReference type="ChEBI" id="CHEBI:30616"/>
    </ligand>
</feature>
<evidence type="ECO:0000313" key="8">
    <source>
        <dbReference type="EMBL" id="TFU87061.1"/>
    </source>
</evidence>
<dbReference type="PRINTS" id="PR00471">
    <property type="entry name" value="ACETATEKNASE"/>
</dbReference>
<dbReference type="Gene3D" id="3.30.420.40">
    <property type="match status" value="2"/>
</dbReference>
<dbReference type="PANTHER" id="PTHR21060">
    <property type="entry name" value="ACETATE KINASE"/>
    <property type="match status" value="1"/>
</dbReference>
<dbReference type="Pfam" id="PF00871">
    <property type="entry name" value="Acetate_kinase"/>
    <property type="match status" value="1"/>
</dbReference>
<feature type="binding site" evidence="6">
    <location>
        <begin position="331"/>
        <end position="335"/>
    </location>
    <ligand>
        <name>ATP</name>
        <dbReference type="ChEBI" id="CHEBI:30616"/>
    </ligand>
</feature>
<keyword evidence="6" id="KW-0460">Magnesium</keyword>